<dbReference type="AlphaFoldDB" id="A0A221T2C7"/>
<dbReference type="InterPro" id="IPR018313">
    <property type="entry name" value="SBP_3_CS"/>
</dbReference>
<keyword evidence="3 5" id="KW-0732">Signal</keyword>
<accession>A0A221T2C7</accession>
<dbReference type="GO" id="GO:0030313">
    <property type="term" value="C:cell envelope"/>
    <property type="evidence" value="ECO:0007669"/>
    <property type="project" value="UniProtKB-SubCell"/>
</dbReference>
<gene>
    <name evidence="7" type="ORF">DFI_17955</name>
</gene>
<evidence type="ECO:0000256" key="4">
    <source>
        <dbReference type="RuleBase" id="RU003744"/>
    </source>
</evidence>
<dbReference type="PANTHER" id="PTHR35936:SF19">
    <property type="entry name" value="AMINO-ACID-BINDING PROTEIN YXEM-RELATED"/>
    <property type="match status" value="1"/>
</dbReference>
<evidence type="ECO:0000256" key="2">
    <source>
        <dbReference type="ARBA" id="ARBA00010333"/>
    </source>
</evidence>
<sequence>MKTPRLFTTLTLATLALTSAAQARSLNDILKDGTLRVATAADIPPFGFASGTTVTGFEVDLITAVAADMGLKVKLVPAPIDQLSKLLNSDAVDVAMSAQAITSTRENRVDFTTPTSCSAVSMVSTSPKLKTHTDLAGKTIVVGSGSIMQSFVQKLPFDKKVSVVPTSQDVMFSMISGQADATFMYSAMQPAIKQMFPKATLYFGPELWSVPQGMMIHEDATALRLRLNAGIQRLLGNGKYATISTKYFGKDVRCK</sequence>
<feature type="signal peptide" evidence="5">
    <location>
        <begin position="1"/>
        <end position="23"/>
    </location>
</feature>
<dbReference type="RefSeq" id="WP_027462269.1">
    <property type="nucleotide sequence ID" value="NZ_CP021083.1"/>
</dbReference>
<evidence type="ECO:0000256" key="5">
    <source>
        <dbReference type="SAM" id="SignalP"/>
    </source>
</evidence>
<feature type="domain" description="Solute-binding protein family 3/N-terminal" evidence="6">
    <location>
        <begin position="34"/>
        <end position="251"/>
    </location>
</feature>
<keyword evidence="7" id="KW-0614">Plasmid</keyword>
<dbReference type="STRING" id="317577.GCA_000419625_03322"/>
<keyword evidence="8" id="KW-1185">Reference proteome</keyword>
<dbReference type="Pfam" id="PF00497">
    <property type="entry name" value="SBP_bac_3"/>
    <property type="match status" value="1"/>
</dbReference>
<dbReference type="SMART" id="SM00062">
    <property type="entry name" value="PBPb"/>
    <property type="match status" value="1"/>
</dbReference>
<dbReference type="PANTHER" id="PTHR35936">
    <property type="entry name" value="MEMBRANE-BOUND LYTIC MUREIN TRANSGLYCOSYLASE F"/>
    <property type="match status" value="1"/>
</dbReference>
<dbReference type="InterPro" id="IPR001638">
    <property type="entry name" value="Solute-binding_3/MltF_N"/>
</dbReference>
<dbReference type="KEGG" id="dfc:DFI_17955"/>
<proteinExistence type="inferred from homology"/>
<evidence type="ECO:0000256" key="3">
    <source>
        <dbReference type="ARBA" id="ARBA00022729"/>
    </source>
</evidence>
<dbReference type="Proteomes" id="UP000259030">
    <property type="component" value="Plasmid pDFI2"/>
</dbReference>
<comment type="similarity">
    <text evidence="2 4">Belongs to the bacterial solute-binding protein 3 family.</text>
</comment>
<reference evidence="7 8" key="1">
    <citation type="submission" date="2017-05" db="EMBL/GenBank/DDBJ databases">
        <title>The complete genome sequence of Deinococcus ficus isolated from the rhizosphere of the Ficus religiosa L. in Taiwan.</title>
        <authorList>
            <person name="Wu K.-M."/>
            <person name="Liao T.-L."/>
            <person name="Liu Y.-M."/>
            <person name="Young C.-C."/>
            <person name="Tsai S.-F."/>
        </authorList>
    </citation>
    <scope>NUCLEOTIDE SEQUENCE [LARGE SCALE GENOMIC DNA]</scope>
    <source>
        <strain evidence="7 8">CC-FR2-10</strain>
        <plasmid evidence="8">pdfi2</plasmid>
    </source>
</reference>
<evidence type="ECO:0000259" key="6">
    <source>
        <dbReference type="SMART" id="SM00062"/>
    </source>
</evidence>
<evidence type="ECO:0000256" key="1">
    <source>
        <dbReference type="ARBA" id="ARBA00004196"/>
    </source>
</evidence>
<dbReference type="EMBL" id="CP021083">
    <property type="protein sequence ID" value="ASN83058.1"/>
    <property type="molecule type" value="Genomic_DNA"/>
</dbReference>
<feature type="chain" id="PRO_5011299388" evidence="5">
    <location>
        <begin position="24"/>
        <end position="255"/>
    </location>
</feature>
<dbReference type="SUPFAM" id="SSF53850">
    <property type="entry name" value="Periplasmic binding protein-like II"/>
    <property type="match status" value="1"/>
</dbReference>
<geneLocation type="plasmid" evidence="8">
    <name>pdfi2</name>
</geneLocation>
<evidence type="ECO:0000313" key="8">
    <source>
        <dbReference type="Proteomes" id="UP000259030"/>
    </source>
</evidence>
<organism evidence="7 8">
    <name type="scientific">Deinococcus ficus</name>
    <dbReference type="NCBI Taxonomy" id="317577"/>
    <lineage>
        <taxon>Bacteria</taxon>
        <taxon>Thermotogati</taxon>
        <taxon>Deinococcota</taxon>
        <taxon>Deinococci</taxon>
        <taxon>Deinococcales</taxon>
        <taxon>Deinococcaceae</taxon>
        <taxon>Deinococcus</taxon>
    </lineage>
</organism>
<evidence type="ECO:0000313" key="7">
    <source>
        <dbReference type="EMBL" id="ASN83058.1"/>
    </source>
</evidence>
<dbReference type="PROSITE" id="PS01039">
    <property type="entry name" value="SBP_BACTERIAL_3"/>
    <property type="match status" value="1"/>
</dbReference>
<comment type="subcellular location">
    <subcellularLocation>
        <location evidence="1">Cell envelope</location>
    </subcellularLocation>
</comment>
<protein>
    <submittedName>
        <fullName evidence="7">Amino acid ABC transporter substrate-binding protein</fullName>
    </submittedName>
</protein>
<dbReference type="CDD" id="cd13530">
    <property type="entry name" value="PBP2_peptides_like"/>
    <property type="match status" value="1"/>
</dbReference>
<dbReference type="Gene3D" id="3.40.190.10">
    <property type="entry name" value="Periplasmic binding protein-like II"/>
    <property type="match status" value="2"/>
</dbReference>
<name>A0A221T2C7_9DEIO</name>